<dbReference type="AlphaFoldDB" id="A0A0C1QQI7"/>
<keyword evidence="3" id="KW-1185">Reference proteome</keyword>
<proteinExistence type="predicted"/>
<comment type="caution">
    <text evidence="2">The sequence shown here is derived from an EMBL/GenBank/DDBJ whole genome shotgun (WGS) entry which is preliminary data.</text>
</comment>
<organism evidence="2 3">
    <name type="scientific">Candidatus Jidaibacter acanthamoebae</name>
    <dbReference type="NCBI Taxonomy" id="86105"/>
    <lineage>
        <taxon>Bacteria</taxon>
        <taxon>Pseudomonadati</taxon>
        <taxon>Pseudomonadota</taxon>
        <taxon>Alphaproteobacteria</taxon>
        <taxon>Rickettsiales</taxon>
        <taxon>Candidatus Midichloriaceae</taxon>
        <taxon>Candidatus Jidaibacter</taxon>
    </lineage>
</organism>
<keyword evidence="1" id="KW-0175">Coiled coil</keyword>
<evidence type="ECO:0000256" key="1">
    <source>
        <dbReference type="SAM" id="Coils"/>
    </source>
</evidence>
<accession>A0A0C1QQI7</accession>
<dbReference type="Pfam" id="PF20551">
    <property type="entry name" value="DUF6765"/>
    <property type="match status" value="1"/>
</dbReference>
<evidence type="ECO:0000313" key="2">
    <source>
        <dbReference type="EMBL" id="KIE06158.1"/>
    </source>
</evidence>
<dbReference type="InterPro" id="IPR046653">
    <property type="entry name" value="DUF6765"/>
</dbReference>
<dbReference type="EMBL" id="JSWE01000036">
    <property type="protein sequence ID" value="KIE06158.1"/>
    <property type="molecule type" value="Genomic_DNA"/>
</dbReference>
<evidence type="ECO:0000313" key="3">
    <source>
        <dbReference type="Proteomes" id="UP000031258"/>
    </source>
</evidence>
<gene>
    <name evidence="2" type="ORF">NF27_BK00790</name>
</gene>
<dbReference type="Proteomes" id="UP000031258">
    <property type="component" value="Unassembled WGS sequence"/>
</dbReference>
<protein>
    <submittedName>
        <fullName evidence="2">Uncharacterized protein</fullName>
    </submittedName>
</protein>
<dbReference type="STRING" id="86105.NF27_BK00790"/>
<name>A0A0C1QQI7_9RICK</name>
<sequence length="318" mass="37210">MSYPFSDIFMDIEFHYYINYLIAVKAGFNLNQAYKIAYSAQFVDDNTEEIVVYNKENQPFNSVLTQSYIPFINQNKLTQTYLCFHFIPGEFIEAAGLRKDNAKHLLATTPGSFLARKILRVSLDSQDLYQIGVASHAFADTWAHANFVGTYSDFNSGNNLLNSLIPNLGHADYFNKPDRIDLIWHDDRLKVSEVNNKKKFIAAAKELFLEYSNLLSSRRAIEQELRELSSDLEQAIGEIGQYSYRERINNYQNLALKYSNRRIILYNKKLWKNSAYLKTAKGYRWKDDYLRSDWYLFQKAAKSYKKYAWNLISKRVNN</sequence>
<reference evidence="2 3" key="1">
    <citation type="submission" date="2014-11" db="EMBL/GenBank/DDBJ databases">
        <title>A Rickettsiales Symbiont of Amoebae With Ancient Features.</title>
        <authorList>
            <person name="Schulz F."/>
            <person name="Martijn J."/>
            <person name="Wascher F."/>
            <person name="Kostanjsek R."/>
            <person name="Ettema T.J."/>
            <person name="Horn M."/>
        </authorList>
    </citation>
    <scope>NUCLEOTIDE SEQUENCE [LARGE SCALE GENOMIC DNA]</scope>
    <source>
        <strain evidence="2 3">UWC36</strain>
    </source>
</reference>
<feature type="coiled-coil region" evidence="1">
    <location>
        <begin position="211"/>
        <end position="238"/>
    </location>
</feature>